<dbReference type="Proteomes" id="UP000606008">
    <property type="component" value="Unassembled WGS sequence"/>
</dbReference>
<sequence>MKNMKSDEKIVQAYQVGDIVRTTEPFGPNPAGSMGIIYETYPDNEVLASEIVSILLTNGHDIGSFNQAEQTESLTWLGHVDIAYAYSSPSKLMADYRDGYFSQAFDEARVSVDQVGVSSVA</sequence>
<evidence type="ECO:0008006" key="3">
    <source>
        <dbReference type="Google" id="ProtNLM"/>
    </source>
</evidence>
<protein>
    <recommendedName>
        <fullName evidence="3">DUF4926 domain-containing protein</fullName>
    </recommendedName>
</protein>
<evidence type="ECO:0000313" key="2">
    <source>
        <dbReference type="Proteomes" id="UP000606008"/>
    </source>
</evidence>
<dbReference type="EMBL" id="WAEL01000012">
    <property type="protein sequence ID" value="NID13526.1"/>
    <property type="molecule type" value="Genomic_DNA"/>
</dbReference>
<proteinExistence type="predicted"/>
<keyword evidence="2" id="KW-1185">Reference proteome</keyword>
<evidence type="ECO:0000313" key="1">
    <source>
        <dbReference type="EMBL" id="NID13526.1"/>
    </source>
</evidence>
<organism evidence="1 2">
    <name type="scientific">Fibrivirga algicola</name>
    <dbReference type="NCBI Taxonomy" id="2950420"/>
    <lineage>
        <taxon>Bacteria</taxon>
        <taxon>Pseudomonadati</taxon>
        <taxon>Bacteroidota</taxon>
        <taxon>Cytophagia</taxon>
        <taxon>Cytophagales</taxon>
        <taxon>Spirosomataceae</taxon>
        <taxon>Fibrivirga</taxon>
    </lineage>
</organism>
<accession>A0ABX0QM03</accession>
<comment type="caution">
    <text evidence="1">The sequence shown here is derived from an EMBL/GenBank/DDBJ whole genome shotgun (WGS) entry which is preliminary data.</text>
</comment>
<gene>
    <name evidence="1" type="ORF">F7231_25390</name>
</gene>
<reference evidence="2" key="2">
    <citation type="submission" date="2023-07" db="EMBL/GenBank/DDBJ databases">
        <authorList>
            <person name="Jung D.-H."/>
        </authorList>
    </citation>
    <scope>NUCLEOTIDE SEQUENCE [LARGE SCALE GENOMIC DNA]</scope>
    <source>
        <strain evidence="2">JA-25</strain>
    </source>
</reference>
<dbReference type="RefSeq" id="WP_166694047.1">
    <property type="nucleotide sequence ID" value="NZ_WAEL01000012.1"/>
</dbReference>
<name>A0ABX0QM03_9BACT</name>
<reference evidence="2" key="1">
    <citation type="submission" date="2019-09" db="EMBL/GenBank/DDBJ databases">
        <authorList>
            <person name="Jung D.-H."/>
        </authorList>
    </citation>
    <scope>NUCLEOTIDE SEQUENCE [LARGE SCALE GENOMIC DNA]</scope>
    <source>
        <strain evidence="2">JA-25</strain>
    </source>
</reference>